<organism evidence="1 2">
    <name type="scientific">Psychroflexus planctonicus</name>
    <dbReference type="NCBI Taxonomy" id="1526575"/>
    <lineage>
        <taxon>Bacteria</taxon>
        <taxon>Pseudomonadati</taxon>
        <taxon>Bacteroidota</taxon>
        <taxon>Flavobacteriia</taxon>
        <taxon>Flavobacteriales</taxon>
        <taxon>Flavobacteriaceae</taxon>
        <taxon>Psychroflexus</taxon>
    </lineage>
</organism>
<keyword evidence="2" id="KW-1185">Reference proteome</keyword>
<evidence type="ECO:0000313" key="1">
    <source>
        <dbReference type="EMBL" id="GGE29610.1"/>
    </source>
</evidence>
<reference evidence="2" key="1">
    <citation type="journal article" date="2019" name="Int. J. Syst. Evol. Microbiol.">
        <title>The Global Catalogue of Microorganisms (GCM) 10K type strain sequencing project: providing services to taxonomists for standard genome sequencing and annotation.</title>
        <authorList>
            <consortium name="The Broad Institute Genomics Platform"/>
            <consortium name="The Broad Institute Genome Sequencing Center for Infectious Disease"/>
            <person name="Wu L."/>
            <person name="Ma J."/>
        </authorList>
    </citation>
    <scope>NUCLEOTIDE SEQUENCE [LARGE SCALE GENOMIC DNA]</scope>
    <source>
        <strain evidence="2">CGMCC 1.12931</strain>
    </source>
</reference>
<protein>
    <recommendedName>
        <fullName evidence="3">Gliding motility-associated C-terminal domain-containing protein</fullName>
    </recommendedName>
</protein>
<dbReference type="Pfam" id="PF13585">
    <property type="entry name" value="CHU_C"/>
    <property type="match status" value="1"/>
</dbReference>
<dbReference type="InterPro" id="IPR026341">
    <property type="entry name" value="T9SS_type_B"/>
</dbReference>
<dbReference type="EMBL" id="BMGM01000003">
    <property type="protein sequence ID" value="GGE29610.1"/>
    <property type="molecule type" value="Genomic_DNA"/>
</dbReference>
<dbReference type="SUPFAM" id="SSF82171">
    <property type="entry name" value="DPP6 N-terminal domain-like"/>
    <property type="match status" value="1"/>
</dbReference>
<evidence type="ECO:0000313" key="2">
    <source>
        <dbReference type="Proteomes" id="UP000599179"/>
    </source>
</evidence>
<comment type="caution">
    <text evidence="1">The sequence shown here is derived from an EMBL/GenBank/DDBJ whole genome shotgun (WGS) entry which is preliminary data.</text>
</comment>
<dbReference type="NCBIfam" id="TIGR04131">
    <property type="entry name" value="Bac_Flav_CTERM"/>
    <property type="match status" value="1"/>
</dbReference>
<dbReference type="Proteomes" id="UP000599179">
    <property type="component" value="Unassembled WGS sequence"/>
</dbReference>
<sequence>MQLTAQGEANNWYFGEFAGITFNTNPPSSLSDGQLSTLEGCSSISDTSGNLLFYTDGRTVWDKEHNIMPNADYFGGTGLMGDPSSTSSGLIVPHPSEPNLYYIFTVDEPHQDNANAYPNQGPADQFGNPLPYYDEGPDYAIPQEDDGFNNGFNYSLVDMNLRNGLGNIVEDQQNIHLVTYDEDDPEEIKYKCAEKITAVVNDNCNSIWVITHFVNRFYAFSIDENGVDPNPVVTEIGPTIPLDSYRRGALGYLKASPEGNKLLTANLQDKYSSLNTGNVYLYDFNNATGEVENPILLKENILAYGVEFSPNSKVAYATSSADLVQWNLEVEDIQSTEYTIENVTGMGVAIQLAPDGKIYFPQQQTQMLNVINFPNNLGENMGLSTSIENGAIYLEGNSAMVGLPPFIQSIFTSRIGIIEETEDTQIETQIRLCEDETFILSYEHETPATYQWYENGELLDGENSSSLEIPFNTDFTENLNYTLDVFPENGDCKLSGIANIDLNALPKLQNTTISECINNINDFSSEFNLTENEANMINDGTSVQDYNFSYFFSEEEAENNENPIPNENNLTATTDQVIYARVENIESACYSITEIELQISDYQTGASLSLIRCDDELNGIQDFDLTEIDASFLNQISGFYTSINNALTQTNQIANLESFPNTQTYVDEVFYRIDNDNCGTIGKVELIVQNLPMLSNTLNYMYCLNNYPETIRIQPSIPENEDDLYEYFWPNTNQTTYSININEVGTYQVLVTEIETGCEAIQEIEVTATNLATFSLITQDATRFDNYIQVIIDDNSLGDYEFALDSPHGPYQDSPLFENLTPGFYTVFVRDKNGCGVVKREVALLGIMQFFTPNNDGINDYWKIIRLDKNIIADIYIFDRFGKLLFQFDEANQGWDGNYHGKPMLNNDYWYAIHLDDGRILRGNFTLKR</sequence>
<evidence type="ECO:0008006" key="3">
    <source>
        <dbReference type="Google" id="ProtNLM"/>
    </source>
</evidence>
<name>A0ABQ1SF75_9FLAO</name>
<proteinExistence type="predicted"/>
<gene>
    <name evidence="1" type="ORF">GCM10010832_07680</name>
</gene>
<accession>A0ABQ1SF75</accession>